<dbReference type="CDD" id="cd08252">
    <property type="entry name" value="AL_MDR"/>
    <property type="match status" value="1"/>
</dbReference>
<dbReference type="SMART" id="SM00829">
    <property type="entry name" value="PKS_ER"/>
    <property type="match status" value="1"/>
</dbReference>
<reference evidence="6 7" key="1">
    <citation type="journal article" date="2017" name="PLoS ONE">
        <title>Development of a real-time PCR for detection of Staphylococcus pseudintermedius using a novel automated comparison of whole-genome sequences.</title>
        <authorList>
            <person name="Verstappen K.M."/>
            <person name="Huijbregts L."/>
            <person name="Spaninks M."/>
            <person name="Wagenaar J.A."/>
            <person name="Fluit A.C."/>
            <person name="Duim B."/>
        </authorList>
    </citation>
    <scope>NUCLEOTIDE SEQUENCE [LARGE SCALE GENOMIC DNA]</scope>
    <source>
        <strain evidence="6 7">215070706401-1</strain>
    </source>
</reference>
<name>A0A2A4GZE8_9STAP</name>
<comment type="caution">
    <text evidence="6">The sequence shown here is derived from an EMBL/GenBank/DDBJ whole genome shotgun (WGS) entry which is preliminary data.</text>
</comment>
<feature type="domain" description="Enoyl reductase (ER)" evidence="5">
    <location>
        <begin position="15"/>
        <end position="332"/>
    </location>
</feature>
<dbReference type="AlphaFoldDB" id="A0A2A4GZE8"/>
<accession>A0A2A4GZE8</accession>
<keyword evidence="4" id="KW-0479">Metal-binding</keyword>
<dbReference type="Pfam" id="PF08240">
    <property type="entry name" value="ADH_N"/>
    <property type="match status" value="1"/>
</dbReference>
<dbReference type="InterPro" id="IPR014182">
    <property type="entry name" value="ADH_Zn_typ-1"/>
</dbReference>
<evidence type="ECO:0000259" key="5">
    <source>
        <dbReference type="SMART" id="SM00829"/>
    </source>
</evidence>
<dbReference type="Pfam" id="PF00107">
    <property type="entry name" value="ADH_zinc_N"/>
    <property type="match status" value="1"/>
</dbReference>
<dbReference type="NCBIfam" id="TIGR02817">
    <property type="entry name" value="adh_fam_1"/>
    <property type="match status" value="1"/>
</dbReference>
<dbReference type="InterPro" id="IPR036291">
    <property type="entry name" value="NAD(P)-bd_dom_sf"/>
</dbReference>
<evidence type="ECO:0000256" key="4">
    <source>
        <dbReference type="RuleBase" id="RU364000"/>
    </source>
</evidence>
<dbReference type="SUPFAM" id="SSF51735">
    <property type="entry name" value="NAD(P)-binding Rossmann-fold domains"/>
    <property type="match status" value="1"/>
</dbReference>
<proteinExistence type="inferred from homology"/>
<keyword evidence="2" id="KW-0521">NADP</keyword>
<dbReference type="SUPFAM" id="SSF50129">
    <property type="entry name" value="GroES-like"/>
    <property type="match status" value="1"/>
</dbReference>
<sequence>MEAIIARQPFQLGEGQKFEKVSRAVPTPEAHDILVKVHVTGVNPVDTKMRQAPLNGDARVLGFDAAGVVEAVGDAVTDFKPGDRVYYSGSNQRDGSNQTYQLVNENYLAHMPKTLSFAEAAALPLTAITAYETLFDVFNISPNPQENEGKTLFIINGAGGVGSIATQIAKAYGLTVITTASRPETKAWSEKMGADVVLNHKEDLVKQFDDQNLARPHYIFCTYDTDHYYDVMIDLVRPRGHIATIVAFNHKQDLNALKQKSITFTHEFMFARAIHGVDEWMYRKYLEDVTAKVDAGQYQTTLNAVLTGLMPENVLKAHEMMEGQSHIGKLVIEIVE</sequence>
<dbReference type="GO" id="GO:0003960">
    <property type="term" value="F:quinone reductase (NADPH) activity"/>
    <property type="evidence" value="ECO:0007669"/>
    <property type="project" value="TreeGrafter"/>
</dbReference>
<evidence type="ECO:0000256" key="1">
    <source>
        <dbReference type="ARBA" id="ARBA00010371"/>
    </source>
</evidence>
<keyword evidence="3 4" id="KW-0560">Oxidoreductase</keyword>
<dbReference type="EMBL" id="MWUU01000003">
    <property type="protein sequence ID" value="PCF56371.1"/>
    <property type="molecule type" value="Genomic_DNA"/>
</dbReference>
<dbReference type="Gene3D" id="3.90.180.10">
    <property type="entry name" value="Medium-chain alcohol dehydrogenases, catalytic domain"/>
    <property type="match status" value="1"/>
</dbReference>
<gene>
    <name evidence="6" type="ORF">B5C08_02690</name>
</gene>
<evidence type="ECO:0000256" key="2">
    <source>
        <dbReference type="ARBA" id="ARBA00022857"/>
    </source>
</evidence>
<dbReference type="GO" id="GO:0070402">
    <property type="term" value="F:NADPH binding"/>
    <property type="evidence" value="ECO:0007669"/>
    <property type="project" value="TreeGrafter"/>
</dbReference>
<dbReference type="GO" id="GO:0008270">
    <property type="term" value="F:zinc ion binding"/>
    <property type="evidence" value="ECO:0007669"/>
    <property type="project" value="InterPro"/>
</dbReference>
<dbReference type="InterPro" id="IPR011032">
    <property type="entry name" value="GroES-like_sf"/>
</dbReference>
<dbReference type="PANTHER" id="PTHR48106">
    <property type="entry name" value="QUINONE OXIDOREDUCTASE PIG3-RELATED"/>
    <property type="match status" value="1"/>
</dbReference>
<protein>
    <recommendedName>
        <fullName evidence="4">Zinc-type alcohol dehydrogenase-like protein</fullName>
    </recommendedName>
</protein>
<dbReference type="RefSeq" id="WP_096590829.1">
    <property type="nucleotide sequence ID" value="NZ_MWRM01000004.1"/>
</dbReference>
<comment type="similarity">
    <text evidence="1 4">Belongs to the zinc-containing alcohol dehydrogenase family. Quinone oxidoreductase subfamily.</text>
</comment>
<dbReference type="InterPro" id="IPR013154">
    <property type="entry name" value="ADH-like_N"/>
</dbReference>
<evidence type="ECO:0000313" key="6">
    <source>
        <dbReference type="EMBL" id="PCF56371.1"/>
    </source>
</evidence>
<dbReference type="GO" id="GO:0005829">
    <property type="term" value="C:cytosol"/>
    <property type="evidence" value="ECO:0007669"/>
    <property type="project" value="TreeGrafter"/>
</dbReference>
<evidence type="ECO:0000256" key="3">
    <source>
        <dbReference type="ARBA" id="ARBA00023002"/>
    </source>
</evidence>
<dbReference type="InterPro" id="IPR020843">
    <property type="entry name" value="ER"/>
</dbReference>
<dbReference type="Gene3D" id="3.40.50.720">
    <property type="entry name" value="NAD(P)-binding Rossmann-like Domain"/>
    <property type="match status" value="1"/>
</dbReference>
<dbReference type="Proteomes" id="UP000218335">
    <property type="component" value="Unassembled WGS sequence"/>
</dbReference>
<evidence type="ECO:0000313" key="7">
    <source>
        <dbReference type="Proteomes" id="UP000218335"/>
    </source>
</evidence>
<keyword evidence="4" id="KW-0862">Zinc</keyword>
<dbReference type="PANTHER" id="PTHR48106:SF7">
    <property type="entry name" value="DEHYDROGENASE, ZINC-CONTAINING, PUTATIVE (AFU_ORTHOLOGUE AFUA_5G10220)-RELATED"/>
    <property type="match status" value="1"/>
</dbReference>
<dbReference type="InterPro" id="IPR013149">
    <property type="entry name" value="ADH-like_C"/>
</dbReference>
<organism evidence="6 7">
    <name type="scientific">Staphylococcus delphini</name>
    <dbReference type="NCBI Taxonomy" id="53344"/>
    <lineage>
        <taxon>Bacteria</taxon>
        <taxon>Bacillati</taxon>
        <taxon>Bacillota</taxon>
        <taxon>Bacilli</taxon>
        <taxon>Bacillales</taxon>
        <taxon>Staphylococcaceae</taxon>
        <taxon>Staphylococcus</taxon>
        <taxon>Staphylococcus intermedius group</taxon>
    </lineage>
</organism>
<dbReference type="GO" id="GO:0035925">
    <property type="term" value="F:mRNA 3'-UTR AU-rich region binding"/>
    <property type="evidence" value="ECO:0007669"/>
    <property type="project" value="TreeGrafter"/>
</dbReference>